<evidence type="ECO:0000256" key="3">
    <source>
        <dbReference type="ARBA" id="ARBA00023125"/>
    </source>
</evidence>
<feature type="domain" description="HTH lysR-type" evidence="5">
    <location>
        <begin position="1"/>
        <end position="58"/>
    </location>
</feature>
<dbReference type="EMBL" id="FNJQ01000001">
    <property type="protein sequence ID" value="SDO75303.1"/>
    <property type="molecule type" value="Genomic_DNA"/>
</dbReference>
<dbReference type="InterPro" id="IPR036388">
    <property type="entry name" value="WH-like_DNA-bd_sf"/>
</dbReference>
<dbReference type="GO" id="GO:0003700">
    <property type="term" value="F:DNA-binding transcription factor activity"/>
    <property type="evidence" value="ECO:0007669"/>
    <property type="project" value="InterPro"/>
</dbReference>
<dbReference type="SUPFAM" id="SSF46785">
    <property type="entry name" value="Winged helix' DNA-binding domain"/>
    <property type="match status" value="1"/>
</dbReference>
<dbReference type="CDD" id="cd05466">
    <property type="entry name" value="PBP2_LTTR_substrate"/>
    <property type="match status" value="1"/>
</dbReference>
<name>A0A1H0M4F6_SELRU</name>
<evidence type="ECO:0000256" key="4">
    <source>
        <dbReference type="ARBA" id="ARBA00023163"/>
    </source>
</evidence>
<dbReference type="InterPro" id="IPR005119">
    <property type="entry name" value="LysR_subst-bd"/>
</dbReference>
<dbReference type="GO" id="GO:0003677">
    <property type="term" value="F:DNA binding"/>
    <property type="evidence" value="ECO:0007669"/>
    <property type="project" value="UniProtKB-KW"/>
</dbReference>
<comment type="similarity">
    <text evidence="1">Belongs to the LysR transcriptional regulatory family.</text>
</comment>
<dbReference type="Gene3D" id="1.10.10.10">
    <property type="entry name" value="Winged helix-like DNA-binding domain superfamily/Winged helix DNA-binding domain"/>
    <property type="match status" value="1"/>
</dbReference>
<dbReference type="InterPro" id="IPR050950">
    <property type="entry name" value="HTH-type_LysR_regulators"/>
</dbReference>
<dbReference type="RefSeq" id="WP_074570506.1">
    <property type="nucleotide sequence ID" value="NZ_FNJQ01000001.1"/>
</dbReference>
<dbReference type="PROSITE" id="PS50931">
    <property type="entry name" value="HTH_LYSR"/>
    <property type="match status" value="1"/>
</dbReference>
<evidence type="ECO:0000256" key="2">
    <source>
        <dbReference type="ARBA" id="ARBA00023015"/>
    </source>
</evidence>
<reference evidence="6 7" key="1">
    <citation type="submission" date="2016-10" db="EMBL/GenBank/DDBJ databases">
        <authorList>
            <person name="de Groot N.N."/>
        </authorList>
    </citation>
    <scope>NUCLEOTIDE SEQUENCE [LARGE SCALE GENOMIC DNA]</scope>
    <source>
        <strain evidence="6 7">S137</strain>
    </source>
</reference>
<keyword evidence="2" id="KW-0805">Transcription regulation</keyword>
<dbReference type="Gene3D" id="3.40.190.290">
    <property type="match status" value="1"/>
</dbReference>
<evidence type="ECO:0000313" key="7">
    <source>
        <dbReference type="Proteomes" id="UP000182412"/>
    </source>
</evidence>
<accession>A0A1H0M4F6</accession>
<dbReference type="InterPro" id="IPR000847">
    <property type="entry name" value="LysR_HTH_N"/>
</dbReference>
<evidence type="ECO:0000313" key="6">
    <source>
        <dbReference type="EMBL" id="SDO75303.1"/>
    </source>
</evidence>
<dbReference type="SUPFAM" id="SSF53850">
    <property type="entry name" value="Periplasmic binding protein-like II"/>
    <property type="match status" value="1"/>
</dbReference>
<dbReference type="AlphaFoldDB" id="A0A1H0M4F6"/>
<dbReference type="Pfam" id="PF00126">
    <property type="entry name" value="HTH_1"/>
    <property type="match status" value="1"/>
</dbReference>
<dbReference type="OrthoDB" id="1624015at2"/>
<dbReference type="GO" id="GO:0005829">
    <property type="term" value="C:cytosol"/>
    <property type="evidence" value="ECO:0007669"/>
    <property type="project" value="TreeGrafter"/>
</dbReference>
<sequence length="296" mass="34141">MEFRQLEYFCAISELKNFTRTAEALHVSQPSVTKAIKALEAELGLLLIDRRQKQVHLTEEGQAFLFHAKHIMKAAAVALKDMERYRQDKRETIHFGIPPMVEAYLFPDLFTKFKQIFTDVDLDVQEFNDSEEVRKRIELGELDFGIVLGEPGNARENELIIMRDSMSICIPPQHKLAAEKEILFSQLKNEKFIMQHPNTYQYKAVYEQCHKAGFVPKITLCTTQIKTIKQLVANSMGISILPDFVTRSEKIFVRRSLKPALKVQIALNWGTYKGLSAVDTQFIEFIKDYAEKNFTS</sequence>
<dbReference type="PRINTS" id="PR00039">
    <property type="entry name" value="HTHLYSR"/>
</dbReference>
<proteinExistence type="inferred from homology"/>
<dbReference type="InterPro" id="IPR036390">
    <property type="entry name" value="WH_DNA-bd_sf"/>
</dbReference>
<dbReference type="PANTHER" id="PTHR30419:SF30">
    <property type="entry name" value="LYSR FAMILY TRANSCRIPTIONAL REGULATOR"/>
    <property type="match status" value="1"/>
</dbReference>
<dbReference type="PANTHER" id="PTHR30419">
    <property type="entry name" value="HTH-TYPE TRANSCRIPTIONAL REGULATOR YBHD"/>
    <property type="match status" value="1"/>
</dbReference>
<dbReference type="FunFam" id="1.10.10.10:FF:000001">
    <property type="entry name" value="LysR family transcriptional regulator"/>
    <property type="match status" value="1"/>
</dbReference>
<organism evidence="6 7">
    <name type="scientific">Selenomonas ruminantium</name>
    <dbReference type="NCBI Taxonomy" id="971"/>
    <lineage>
        <taxon>Bacteria</taxon>
        <taxon>Bacillati</taxon>
        <taxon>Bacillota</taxon>
        <taxon>Negativicutes</taxon>
        <taxon>Selenomonadales</taxon>
        <taxon>Selenomonadaceae</taxon>
        <taxon>Selenomonas</taxon>
    </lineage>
</organism>
<keyword evidence="3 6" id="KW-0238">DNA-binding</keyword>
<evidence type="ECO:0000256" key="1">
    <source>
        <dbReference type="ARBA" id="ARBA00009437"/>
    </source>
</evidence>
<dbReference type="Pfam" id="PF03466">
    <property type="entry name" value="LysR_substrate"/>
    <property type="match status" value="1"/>
</dbReference>
<gene>
    <name evidence="6" type="ORF">SAMN05216366_10125</name>
</gene>
<dbReference type="Proteomes" id="UP000182412">
    <property type="component" value="Unassembled WGS sequence"/>
</dbReference>
<keyword evidence="4" id="KW-0804">Transcription</keyword>
<evidence type="ECO:0000259" key="5">
    <source>
        <dbReference type="PROSITE" id="PS50931"/>
    </source>
</evidence>
<protein>
    <submittedName>
        <fullName evidence="6">DNA-binding transcriptional regulator, LysR family</fullName>
    </submittedName>
</protein>